<dbReference type="Gene3D" id="3.40.630.10">
    <property type="entry name" value="Zn peptidases"/>
    <property type="match status" value="1"/>
</dbReference>
<dbReference type="EMBL" id="MPUH01000471">
    <property type="protein sequence ID" value="OMJ79432.1"/>
    <property type="molecule type" value="Genomic_DNA"/>
</dbReference>
<feature type="domain" description="Peptidase M14" evidence="5">
    <location>
        <begin position="204"/>
        <end position="506"/>
    </location>
</feature>
<feature type="coiled-coil region" evidence="4">
    <location>
        <begin position="574"/>
        <end position="601"/>
    </location>
</feature>
<keyword evidence="7" id="KW-1185">Reference proteome</keyword>
<dbReference type="PANTHER" id="PTHR12756:SF11">
    <property type="entry name" value="CYTOSOLIC CARBOXYPEPTIDASE 1"/>
    <property type="match status" value="1"/>
</dbReference>
<evidence type="ECO:0000313" key="7">
    <source>
        <dbReference type="Proteomes" id="UP000187209"/>
    </source>
</evidence>
<dbReference type="GO" id="GO:0006508">
    <property type="term" value="P:proteolysis"/>
    <property type="evidence" value="ECO:0007669"/>
    <property type="project" value="InterPro"/>
</dbReference>
<dbReference type="PROSITE" id="PS52035">
    <property type="entry name" value="PEPTIDASE_M14"/>
    <property type="match status" value="1"/>
</dbReference>
<evidence type="ECO:0000256" key="1">
    <source>
        <dbReference type="ARBA" id="ARBA00001947"/>
    </source>
</evidence>
<dbReference type="AlphaFoldDB" id="A0A1R2BRH7"/>
<dbReference type="OrthoDB" id="10253041at2759"/>
<keyword evidence="4" id="KW-0175">Coiled coil</keyword>
<dbReference type="SUPFAM" id="SSF53187">
    <property type="entry name" value="Zn-dependent exopeptidases"/>
    <property type="match status" value="1"/>
</dbReference>
<protein>
    <recommendedName>
        <fullName evidence="5">Peptidase M14 domain-containing protein</fullName>
    </recommendedName>
</protein>
<evidence type="ECO:0000256" key="3">
    <source>
        <dbReference type="PROSITE-ProRule" id="PRU01379"/>
    </source>
</evidence>
<evidence type="ECO:0000313" key="6">
    <source>
        <dbReference type="EMBL" id="OMJ79432.1"/>
    </source>
</evidence>
<dbReference type="InterPro" id="IPR050821">
    <property type="entry name" value="Cytosolic_carboxypeptidase"/>
</dbReference>
<accession>A0A1R2BRH7</accession>
<comment type="caution">
    <text evidence="6">The sequence shown here is derived from an EMBL/GenBank/DDBJ whole genome shotgun (WGS) entry which is preliminary data.</text>
</comment>
<dbReference type="Pfam" id="PF18027">
    <property type="entry name" value="Pepdidase_M14_N"/>
    <property type="match status" value="1"/>
</dbReference>
<comment type="cofactor">
    <cofactor evidence="1">
        <name>Zn(2+)</name>
        <dbReference type="ChEBI" id="CHEBI:29105"/>
    </cofactor>
</comment>
<reference evidence="6 7" key="1">
    <citation type="submission" date="2016-11" db="EMBL/GenBank/DDBJ databases">
        <title>The macronuclear genome of Stentor coeruleus: a giant cell with tiny introns.</title>
        <authorList>
            <person name="Slabodnick M."/>
            <person name="Ruby J.G."/>
            <person name="Reiff S.B."/>
            <person name="Swart E.C."/>
            <person name="Gosai S."/>
            <person name="Prabakaran S."/>
            <person name="Witkowska E."/>
            <person name="Larue G.E."/>
            <person name="Fisher S."/>
            <person name="Freeman R.M."/>
            <person name="Gunawardena J."/>
            <person name="Chu W."/>
            <person name="Stover N.A."/>
            <person name="Gregory B.D."/>
            <person name="Nowacki M."/>
            <person name="Derisi J."/>
            <person name="Roy S.W."/>
            <person name="Marshall W.F."/>
            <person name="Sood P."/>
        </authorList>
    </citation>
    <scope>NUCLEOTIDE SEQUENCE [LARGE SCALE GENOMIC DNA]</scope>
    <source>
        <strain evidence="6">WM001</strain>
    </source>
</reference>
<sequence length="787" mass="91298">MNFNQHFDLNFANDQSLYLPSQVYTNARYKFELGGLLVYDVKAELKKGDFIIPPNSPFNLKRILTTSQYTLDIPDDPSLLTFNSKFECGNLSKAIKLSDYEYDLYIRSDTNNPRQNHWYYFSVYNPRKTAITFNICNLKKPDPLYQSGMKPCTWSCYSKHNENQEWHRSGTCISYFLKENNSYTLKFTYNFKNPNDTVYFAYSQPYSYTDCQTFLKTISSSNKDICRLNTLCLTNDGKECNLLTITDSIQDYIDYDNEVKDMNDMVKYLRKFKKPKSGLKRKTSEKHVNKKAIVLMARVHSGETVSSFMMKGAIEYLLSSLTSAVFLRKNFVFKIVPMLNPDGVYHGNYRCCLKGLDLNRMWLRPHKNISPTIYYSKLMIFAIAARHDIKLVCDFHGHTKKKSVFMYGCSVKPDSYEDSRNNLLTRVVPYYMYKRNNFFSFRLSHYRIEKYKESTSRIVFFKELQIPHSYTMEASFFGPEGGNSHFSAGDLESLGRDLCRFCTVFIKNGFYLRVIADTNNYLRNLRIKSLLQKYQDKNCKSPMEIPSAPVPDKQIEISLLKDSETTQPETYDTLFASDEELEQIEEQEEKEEQDEKIDENTFWEQVDIVPCLPDAESSGSDSELFDDIKEDIEKTENIPIKPPITTTVSVVSSIELEKKIKIVKHDRFLNNRNSSVPKNSQNLQLSTNKKINESLAMQTFRFPDTDIEIKRSKLFEPLKASIGIRASKHRNSKSPNTGKNSLSFLPALNSFSKSGGSKKMPILMSFQGISEQISKIVTFRSQFHQRK</sequence>
<dbReference type="PANTHER" id="PTHR12756">
    <property type="entry name" value="CYTOSOLIC CARBOXYPEPTIDASE"/>
    <property type="match status" value="1"/>
</dbReference>
<dbReference type="Pfam" id="PF00246">
    <property type="entry name" value="Peptidase_M14"/>
    <property type="match status" value="1"/>
</dbReference>
<dbReference type="GO" id="GO:0004181">
    <property type="term" value="F:metallocarboxypeptidase activity"/>
    <property type="evidence" value="ECO:0007669"/>
    <property type="project" value="InterPro"/>
</dbReference>
<comment type="similarity">
    <text evidence="2 3">Belongs to the peptidase M14 family.</text>
</comment>
<evidence type="ECO:0000256" key="4">
    <source>
        <dbReference type="SAM" id="Coils"/>
    </source>
</evidence>
<feature type="active site" description="Proton donor/acceptor" evidence="3">
    <location>
        <position position="473"/>
    </location>
</feature>
<organism evidence="6 7">
    <name type="scientific">Stentor coeruleus</name>
    <dbReference type="NCBI Taxonomy" id="5963"/>
    <lineage>
        <taxon>Eukaryota</taxon>
        <taxon>Sar</taxon>
        <taxon>Alveolata</taxon>
        <taxon>Ciliophora</taxon>
        <taxon>Postciliodesmatophora</taxon>
        <taxon>Heterotrichea</taxon>
        <taxon>Heterotrichida</taxon>
        <taxon>Stentoridae</taxon>
        <taxon>Stentor</taxon>
    </lineage>
</organism>
<gene>
    <name evidence="6" type="ORF">SteCoe_20533</name>
</gene>
<dbReference type="InterPro" id="IPR040626">
    <property type="entry name" value="Pepdidase_M14_N"/>
</dbReference>
<dbReference type="InterPro" id="IPR000834">
    <property type="entry name" value="Peptidase_M14"/>
</dbReference>
<proteinExistence type="inferred from homology"/>
<dbReference type="Gene3D" id="2.60.40.3120">
    <property type="match status" value="1"/>
</dbReference>
<evidence type="ECO:0000256" key="2">
    <source>
        <dbReference type="ARBA" id="ARBA00005988"/>
    </source>
</evidence>
<evidence type="ECO:0000259" key="5">
    <source>
        <dbReference type="PROSITE" id="PS52035"/>
    </source>
</evidence>
<dbReference type="Proteomes" id="UP000187209">
    <property type="component" value="Unassembled WGS sequence"/>
</dbReference>
<dbReference type="GO" id="GO:0008270">
    <property type="term" value="F:zinc ion binding"/>
    <property type="evidence" value="ECO:0007669"/>
    <property type="project" value="InterPro"/>
</dbReference>
<name>A0A1R2BRH7_9CILI</name>